<dbReference type="Pfam" id="PF04306">
    <property type="entry name" value="DUF456"/>
    <property type="match status" value="1"/>
</dbReference>
<evidence type="ECO:0000256" key="1">
    <source>
        <dbReference type="SAM" id="Phobius"/>
    </source>
</evidence>
<dbReference type="OrthoDB" id="9808460at2"/>
<dbReference type="InterPro" id="IPR007403">
    <property type="entry name" value="DUF456"/>
</dbReference>
<name>A0A6L3ZI98_9FLAO</name>
<dbReference type="Proteomes" id="UP000484164">
    <property type="component" value="Unassembled WGS sequence"/>
</dbReference>
<keyword evidence="1" id="KW-0812">Transmembrane</keyword>
<feature type="transmembrane region" description="Helical" evidence="1">
    <location>
        <begin position="134"/>
        <end position="156"/>
    </location>
</feature>
<protein>
    <submittedName>
        <fullName evidence="2">DUF456 domain-containing protein</fullName>
    </submittedName>
</protein>
<accession>A0A6L3ZI98</accession>
<dbReference type="AlphaFoldDB" id="A0A6L3ZI98"/>
<evidence type="ECO:0000313" key="2">
    <source>
        <dbReference type="EMBL" id="KAB2817736.1"/>
    </source>
</evidence>
<dbReference type="RefSeq" id="WP_151692424.1">
    <property type="nucleotide sequence ID" value="NZ_BMGX01000002.1"/>
</dbReference>
<comment type="caution">
    <text evidence="2">The sequence shown here is derived from an EMBL/GenBank/DDBJ whole genome shotgun (WGS) entry which is preliminary data.</text>
</comment>
<dbReference type="PANTHER" id="PTHR39165">
    <property type="entry name" value="IG HYPOTHETICAL 17883"/>
    <property type="match status" value="1"/>
</dbReference>
<keyword evidence="3" id="KW-1185">Reference proteome</keyword>
<feature type="transmembrane region" description="Helical" evidence="1">
    <location>
        <begin position="88"/>
        <end position="114"/>
    </location>
</feature>
<keyword evidence="1" id="KW-0472">Membrane</keyword>
<gene>
    <name evidence="2" type="ORF">F8C82_04850</name>
</gene>
<proteinExistence type="predicted"/>
<dbReference type="EMBL" id="WBVQ01000001">
    <property type="protein sequence ID" value="KAB2817736.1"/>
    <property type="molecule type" value="Genomic_DNA"/>
</dbReference>
<evidence type="ECO:0000313" key="3">
    <source>
        <dbReference type="Proteomes" id="UP000484164"/>
    </source>
</evidence>
<feature type="transmembrane region" description="Helical" evidence="1">
    <location>
        <begin position="6"/>
        <end position="38"/>
    </location>
</feature>
<keyword evidence="1" id="KW-1133">Transmembrane helix</keyword>
<dbReference type="PANTHER" id="PTHR39165:SF1">
    <property type="entry name" value="DUF456 DOMAIN-CONTAINING PROTEIN"/>
    <property type="match status" value="1"/>
</dbReference>
<feature type="transmembrane region" description="Helical" evidence="1">
    <location>
        <begin position="50"/>
        <end position="68"/>
    </location>
</feature>
<sequence length="160" mass="16999">MDYLLYFLSFIFILAGIAGSILPVLPGPPLGWIGLLLFSFTAESSFSTSFLIWTAIAAAIITALDYVIPVWGTKKFGGTKAGVRGSTVGLLIGVFFAPFGLISVIIGPMIGAYVGEMMQDKDSSKALKSAIGSFIGFLLGSGMKLIYGCLALYWAIAEFF</sequence>
<organism evidence="2 3">
    <name type="scientific">Phaeocystidibacter marisrubri</name>
    <dbReference type="NCBI Taxonomy" id="1577780"/>
    <lineage>
        <taxon>Bacteria</taxon>
        <taxon>Pseudomonadati</taxon>
        <taxon>Bacteroidota</taxon>
        <taxon>Flavobacteriia</taxon>
        <taxon>Flavobacteriales</taxon>
        <taxon>Phaeocystidibacteraceae</taxon>
        <taxon>Phaeocystidibacter</taxon>
    </lineage>
</organism>
<reference evidence="2 3" key="1">
    <citation type="submission" date="2019-10" db="EMBL/GenBank/DDBJ databases">
        <title>Genome sequence of Phaeocystidibacter marisrubri JCM30614 (type strain).</title>
        <authorList>
            <person name="Bowman J.P."/>
        </authorList>
    </citation>
    <scope>NUCLEOTIDE SEQUENCE [LARGE SCALE GENOMIC DNA]</scope>
    <source>
        <strain evidence="2 3">JCM 30614</strain>
    </source>
</reference>